<comment type="subcellular location">
    <subcellularLocation>
        <location evidence="5">Cell inner membrane</location>
        <topology evidence="5">Multi-pass membrane protein</topology>
    </subcellularLocation>
</comment>
<evidence type="ECO:0000256" key="3">
    <source>
        <dbReference type="ARBA" id="ARBA00022989"/>
    </source>
</evidence>
<dbReference type="AlphaFoldDB" id="A0A437JAZ0"/>
<feature type="transmembrane region" description="Helical" evidence="5">
    <location>
        <begin position="154"/>
        <end position="172"/>
    </location>
</feature>
<comment type="caution">
    <text evidence="6">The sequence shown here is derived from an EMBL/GenBank/DDBJ whole genome shotgun (WGS) entry which is preliminary data.</text>
</comment>
<proteinExistence type="inferred from homology"/>
<evidence type="ECO:0000256" key="4">
    <source>
        <dbReference type="ARBA" id="ARBA00023136"/>
    </source>
</evidence>
<feature type="transmembrane region" description="Helical" evidence="5">
    <location>
        <begin position="50"/>
        <end position="70"/>
    </location>
</feature>
<dbReference type="Proteomes" id="UP000282977">
    <property type="component" value="Unassembled WGS sequence"/>
</dbReference>
<keyword evidence="1 5" id="KW-1003">Cell membrane</keyword>
<keyword evidence="2 5" id="KW-0812">Transmembrane</keyword>
<feature type="transmembrane region" description="Helical" evidence="5">
    <location>
        <begin position="178"/>
        <end position="201"/>
    </location>
</feature>
<accession>A0A437JAZ0</accession>
<evidence type="ECO:0000256" key="2">
    <source>
        <dbReference type="ARBA" id="ARBA00022692"/>
    </source>
</evidence>
<evidence type="ECO:0000256" key="1">
    <source>
        <dbReference type="ARBA" id="ARBA00022475"/>
    </source>
</evidence>
<dbReference type="HAMAP" id="MF_00189">
    <property type="entry name" value="YciB"/>
    <property type="match status" value="1"/>
</dbReference>
<dbReference type="PANTHER" id="PTHR36917">
    <property type="entry name" value="INTRACELLULAR SEPTATION PROTEIN A-RELATED"/>
    <property type="match status" value="1"/>
</dbReference>
<keyword evidence="7" id="KW-1185">Reference proteome</keyword>
<sequence>MPDSAGSVSPASSKPTHNGTLSLLLDFGPLLVFFLVYKGFGWVVGPGSPVTAMTIGTGAFMVAIAIAVIVSKVKLGKVSPMLWLSAILVLFFGSLTIYFQDQSFIQIKPTIIYTFFALMLFAGLARGKPLLKYLLQAAYDGLSEEGWRKLSRNWAFFFLFMALLNEALRAFLTFDTWLAVKVWGVTLISFVFAAANIPMLMRHGLSVGEKIDSEEIGETTPPQG</sequence>
<feature type="transmembrane region" description="Helical" evidence="5">
    <location>
        <begin position="105"/>
        <end position="125"/>
    </location>
</feature>
<evidence type="ECO:0000313" key="7">
    <source>
        <dbReference type="Proteomes" id="UP000282977"/>
    </source>
</evidence>
<reference evidence="6 7" key="1">
    <citation type="submission" date="2019-01" db="EMBL/GenBank/DDBJ databases">
        <authorList>
            <person name="Chen W.-M."/>
        </authorList>
    </citation>
    <scope>NUCLEOTIDE SEQUENCE [LARGE SCALE GENOMIC DNA]</scope>
    <source>
        <strain evidence="6 7">TLA-22</strain>
    </source>
</reference>
<gene>
    <name evidence="6" type="primary">ispZ</name>
    <name evidence="5" type="synonym">yciB</name>
    <name evidence="6" type="ORF">ENE74_00125</name>
</gene>
<protein>
    <recommendedName>
        <fullName evidence="5">Inner membrane-spanning protein YciB</fullName>
    </recommendedName>
</protein>
<dbReference type="EMBL" id="RZUL01000001">
    <property type="protein sequence ID" value="RVT43086.1"/>
    <property type="molecule type" value="Genomic_DNA"/>
</dbReference>
<name>A0A437JAZ0_9SPHN</name>
<feature type="transmembrane region" description="Helical" evidence="5">
    <location>
        <begin position="82"/>
        <end position="99"/>
    </location>
</feature>
<dbReference type="InterPro" id="IPR006008">
    <property type="entry name" value="YciB"/>
</dbReference>
<dbReference type="PANTHER" id="PTHR36917:SF1">
    <property type="entry name" value="INNER MEMBRANE-SPANNING PROTEIN YCIB"/>
    <property type="match status" value="1"/>
</dbReference>
<comment type="function">
    <text evidence="5">Plays a role in cell envelope biogenesis, maintenance of cell envelope integrity and membrane homeostasis.</text>
</comment>
<dbReference type="OrthoDB" id="9788219at2"/>
<feature type="transmembrane region" description="Helical" evidence="5">
    <location>
        <begin position="21"/>
        <end position="44"/>
    </location>
</feature>
<dbReference type="Pfam" id="PF04279">
    <property type="entry name" value="IspA"/>
    <property type="match status" value="1"/>
</dbReference>
<organism evidence="6 7">
    <name type="scientific">Sphingobium algorifonticola</name>
    <dbReference type="NCBI Taxonomy" id="2008318"/>
    <lineage>
        <taxon>Bacteria</taxon>
        <taxon>Pseudomonadati</taxon>
        <taxon>Pseudomonadota</taxon>
        <taxon>Alphaproteobacteria</taxon>
        <taxon>Sphingomonadales</taxon>
        <taxon>Sphingomonadaceae</taxon>
        <taxon>Sphingobium</taxon>
    </lineage>
</organism>
<dbReference type="RefSeq" id="WP_127688622.1">
    <property type="nucleotide sequence ID" value="NZ_RZUL01000001.1"/>
</dbReference>
<keyword evidence="4 5" id="KW-0472">Membrane</keyword>
<dbReference type="GO" id="GO:0005886">
    <property type="term" value="C:plasma membrane"/>
    <property type="evidence" value="ECO:0007669"/>
    <property type="project" value="UniProtKB-SubCell"/>
</dbReference>
<keyword evidence="3 5" id="KW-1133">Transmembrane helix</keyword>
<evidence type="ECO:0000313" key="6">
    <source>
        <dbReference type="EMBL" id="RVT43086.1"/>
    </source>
</evidence>
<comment type="similarity">
    <text evidence="5">Belongs to the YciB family.</text>
</comment>
<dbReference type="NCBIfam" id="TIGR00997">
    <property type="entry name" value="ispZ"/>
    <property type="match status" value="1"/>
</dbReference>
<keyword evidence="5" id="KW-0997">Cell inner membrane</keyword>
<evidence type="ECO:0000256" key="5">
    <source>
        <dbReference type="HAMAP-Rule" id="MF_00189"/>
    </source>
</evidence>